<evidence type="ECO:0000256" key="7">
    <source>
        <dbReference type="ARBA" id="ARBA00022898"/>
    </source>
</evidence>
<evidence type="ECO:0000256" key="3">
    <source>
        <dbReference type="ARBA" id="ARBA00007970"/>
    </source>
</evidence>
<evidence type="ECO:0000256" key="5">
    <source>
        <dbReference type="ARBA" id="ARBA00022576"/>
    </source>
</evidence>
<dbReference type="Gene3D" id="3.40.640.10">
    <property type="entry name" value="Type I PLP-dependent aspartate aminotransferase-like (Major domain)"/>
    <property type="match status" value="1"/>
</dbReference>
<keyword evidence="9" id="KW-0028">Amino-acid biosynthesis</keyword>
<dbReference type="EMBL" id="CP000360">
    <property type="protein sequence ID" value="ABF42864.1"/>
    <property type="molecule type" value="Genomic_DNA"/>
</dbReference>
<dbReference type="RefSeq" id="WP_011524663.1">
    <property type="nucleotide sequence ID" value="NC_008009.1"/>
</dbReference>
<dbReference type="InterPro" id="IPR015424">
    <property type="entry name" value="PyrdxlP-dep_Trfase"/>
</dbReference>
<reference evidence="11 12" key="1">
    <citation type="journal article" date="2009" name="Appl. Environ. Microbiol.">
        <title>Three genomes from the phylum Acidobacteria provide insight into the lifestyles of these microorganisms in soils.</title>
        <authorList>
            <person name="Ward N.L."/>
            <person name="Challacombe J.F."/>
            <person name="Janssen P.H."/>
            <person name="Henrissat B."/>
            <person name="Coutinho P.M."/>
            <person name="Wu M."/>
            <person name="Xie G."/>
            <person name="Haft D.H."/>
            <person name="Sait M."/>
            <person name="Badger J."/>
            <person name="Barabote R.D."/>
            <person name="Bradley B."/>
            <person name="Brettin T.S."/>
            <person name="Brinkac L.M."/>
            <person name="Bruce D."/>
            <person name="Creasy T."/>
            <person name="Daugherty S.C."/>
            <person name="Davidsen T.M."/>
            <person name="DeBoy R.T."/>
            <person name="Detter J.C."/>
            <person name="Dodson R.J."/>
            <person name="Durkin A.S."/>
            <person name="Ganapathy A."/>
            <person name="Gwinn-Giglio M."/>
            <person name="Han C.S."/>
            <person name="Khouri H."/>
            <person name="Kiss H."/>
            <person name="Kothari S.P."/>
            <person name="Madupu R."/>
            <person name="Nelson K.E."/>
            <person name="Nelson W.C."/>
            <person name="Paulsen I."/>
            <person name="Penn K."/>
            <person name="Ren Q."/>
            <person name="Rosovitz M.J."/>
            <person name="Selengut J.D."/>
            <person name="Shrivastava S."/>
            <person name="Sullivan S.A."/>
            <person name="Tapia R."/>
            <person name="Thompson L.S."/>
            <person name="Watkins K.L."/>
            <person name="Yang Q."/>
            <person name="Yu C."/>
            <person name="Zafar N."/>
            <person name="Zhou L."/>
            <person name="Kuske C.R."/>
        </authorList>
    </citation>
    <scope>NUCLEOTIDE SEQUENCE [LARGE SCALE GENOMIC DNA]</scope>
    <source>
        <strain evidence="11 12">Ellin345</strain>
    </source>
</reference>
<accession>Q1IJT6</accession>
<dbReference type="GO" id="GO:0030170">
    <property type="term" value="F:pyridoxal phosphate binding"/>
    <property type="evidence" value="ECO:0007669"/>
    <property type="project" value="InterPro"/>
</dbReference>
<keyword evidence="5 9" id="KW-0032">Aminotransferase</keyword>
<dbReference type="UniPathway" id="UPA00031">
    <property type="reaction ID" value="UER00012"/>
</dbReference>
<dbReference type="EC" id="2.6.1.9" evidence="9"/>
<organism evidence="11 12">
    <name type="scientific">Koribacter versatilis (strain Ellin345)</name>
    <dbReference type="NCBI Taxonomy" id="204669"/>
    <lineage>
        <taxon>Bacteria</taxon>
        <taxon>Pseudomonadati</taxon>
        <taxon>Acidobacteriota</taxon>
        <taxon>Terriglobia</taxon>
        <taxon>Terriglobales</taxon>
        <taxon>Candidatus Korobacteraceae</taxon>
        <taxon>Candidatus Korobacter</taxon>
    </lineage>
</organism>
<dbReference type="HAMAP" id="MF_01023">
    <property type="entry name" value="HisC_aminotrans_2"/>
    <property type="match status" value="1"/>
</dbReference>
<evidence type="ECO:0000313" key="11">
    <source>
        <dbReference type="EMBL" id="ABF42864.1"/>
    </source>
</evidence>
<evidence type="ECO:0000256" key="8">
    <source>
        <dbReference type="ARBA" id="ARBA00047481"/>
    </source>
</evidence>
<dbReference type="InterPro" id="IPR005861">
    <property type="entry name" value="HisP_aminotrans"/>
</dbReference>
<evidence type="ECO:0000256" key="6">
    <source>
        <dbReference type="ARBA" id="ARBA00022679"/>
    </source>
</evidence>
<dbReference type="AlphaFoldDB" id="Q1IJT6"/>
<dbReference type="Proteomes" id="UP000002432">
    <property type="component" value="Chromosome"/>
</dbReference>
<dbReference type="STRING" id="204669.Acid345_3864"/>
<feature type="domain" description="Aminotransferase class I/classII large" evidence="10">
    <location>
        <begin position="33"/>
        <end position="364"/>
    </location>
</feature>
<sequence length="374" mass="40946">MKYDEMVPAHIRALGPYVPGKPLRQAEEETGIKCTKMASNENPFGPSPRALEAMEHALREVHLYPENGAPELAKKIAENEGVTPDHILVTGGSTPCLDMVGRTLLAPGSNAITSERSFIVYPIVTRAAGATLKLVPTKDNGFDLDGVLNAIDTDTRVIFLANPNNPTGTMFTAQELDAFLDKVPDHVVAVIDEAYYDFAKYLAERRGVEYSHSVRYVNEGRKVIVMRTFSKTHGLAGVRVGFGIGDPVLMNYMARVRTAFQTTTVGEAGALAALHDDDHLQRTVVNNAKGAEFLEHGLRELGVHVTPTWANFVFFEVDDNAPGISQALEHSGVIVRPLKGWGIPQGLRVTIGKPEQNQNFLSALRRVLEKEPVR</sequence>
<feature type="modified residue" description="N6-(pyridoxal phosphate)lysine" evidence="9">
    <location>
        <position position="231"/>
    </location>
</feature>
<dbReference type="GO" id="GO:0004400">
    <property type="term" value="F:histidinol-phosphate transaminase activity"/>
    <property type="evidence" value="ECO:0007669"/>
    <property type="project" value="UniProtKB-UniRule"/>
</dbReference>
<dbReference type="Gene3D" id="3.90.1150.10">
    <property type="entry name" value="Aspartate Aminotransferase, domain 1"/>
    <property type="match status" value="1"/>
</dbReference>
<evidence type="ECO:0000256" key="2">
    <source>
        <dbReference type="ARBA" id="ARBA00005011"/>
    </source>
</evidence>
<dbReference type="KEGG" id="aba:Acid345_3864"/>
<evidence type="ECO:0000313" key="12">
    <source>
        <dbReference type="Proteomes" id="UP000002432"/>
    </source>
</evidence>
<comment type="similarity">
    <text evidence="3 9">Belongs to the class-II pyridoxal-phosphate-dependent aminotransferase family. Histidinol-phosphate aminotransferase subfamily.</text>
</comment>
<comment type="pathway">
    <text evidence="2 9">Amino-acid biosynthesis; L-histidine biosynthesis; L-histidine from 5-phospho-alpha-D-ribose 1-diphosphate: step 7/9.</text>
</comment>
<dbReference type="PANTHER" id="PTHR43643:SF3">
    <property type="entry name" value="HISTIDINOL-PHOSPHATE AMINOTRANSFERASE"/>
    <property type="match status" value="1"/>
</dbReference>
<dbReference type="eggNOG" id="COG0079">
    <property type="taxonomic scope" value="Bacteria"/>
</dbReference>
<proteinExistence type="inferred from homology"/>
<evidence type="ECO:0000256" key="4">
    <source>
        <dbReference type="ARBA" id="ARBA00011738"/>
    </source>
</evidence>
<dbReference type="InterPro" id="IPR015422">
    <property type="entry name" value="PyrdxlP-dep_Trfase_small"/>
</dbReference>
<dbReference type="SUPFAM" id="SSF53383">
    <property type="entry name" value="PLP-dependent transferases"/>
    <property type="match status" value="1"/>
</dbReference>
<gene>
    <name evidence="9" type="primary">hisC</name>
    <name evidence="11" type="ordered locus">Acid345_3864</name>
</gene>
<evidence type="ECO:0000256" key="1">
    <source>
        <dbReference type="ARBA" id="ARBA00001933"/>
    </source>
</evidence>
<keyword evidence="9" id="KW-0368">Histidine biosynthesis</keyword>
<name>Q1IJT6_KORVE</name>
<comment type="subunit">
    <text evidence="4 9">Homodimer.</text>
</comment>
<dbReference type="PANTHER" id="PTHR43643">
    <property type="entry name" value="HISTIDINOL-PHOSPHATE AMINOTRANSFERASE 2"/>
    <property type="match status" value="1"/>
</dbReference>
<dbReference type="OrthoDB" id="9813612at2"/>
<dbReference type="InterPro" id="IPR015421">
    <property type="entry name" value="PyrdxlP-dep_Trfase_major"/>
</dbReference>
<dbReference type="HOGENOM" id="CLU_017584_3_3_0"/>
<dbReference type="Pfam" id="PF00155">
    <property type="entry name" value="Aminotran_1_2"/>
    <property type="match status" value="1"/>
</dbReference>
<dbReference type="EnsemblBacteria" id="ABF42864">
    <property type="protein sequence ID" value="ABF42864"/>
    <property type="gene ID" value="Acid345_3864"/>
</dbReference>
<keyword evidence="6 9" id="KW-0808">Transferase</keyword>
<dbReference type="CDD" id="cd00609">
    <property type="entry name" value="AAT_like"/>
    <property type="match status" value="1"/>
</dbReference>
<evidence type="ECO:0000259" key="10">
    <source>
        <dbReference type="Pfam" id="PF00155"/>
    </source>
</evidence>
<keyword evidence="12" id="KW-1185">Reference proteome</keyword>
<protein>
    <recommendedName>
        <fullName evidence="9">Histidinol-phosphate aminotransferase</fullName>
        <ecNumber evidence="9">2.6.1.9</ecNumber>
    </recommendedName>
    <alternativeName>
        <fullName evidence="9">Imidazole acetol-phosphate transaminase</fullName>
    </alternativeName>
</protein>
<dbReference type="GO" id="GO:0000105">
    <property type="term" value="P:L-histidine biosynthetic process"/>
    <property type="evidence" value="ECO:0007669"/>
    <property type="project" value="UniProtKB-UniRule"/>
</dbReference>
<evidence type="ECO:0000256" key="9">
    <source>
        <dbReference type="HAMAP-Rule" id="MF_01023"/>
    </source>
</evidence>
<dbReference type="InterPro" id="IPR004839">
    <property type="entry name" value="Aminotransferase_I/II_large"/>
</dbReference>
<dbReference type="InterPro" id="IPR050106">
    <property type="entry name" value="HistidinolP_aminotransfase"/>
</dbReference>
<dbReference type="NCBIfam" id="TIGR01141">
    <property type="entry name" value="hisC"/>
    <property type="match status" value="1"/>
</dbReference>
<comment type="cofactor">
    <cofactor evidence="1 9">
        <name>pyridoxal 5'-phosphate</name>
        <dbReference type="ChEBI" id="CHEBI:597326"/>
    </cofactor>
</comment>
<comment type="catalytic activity">
    <reaction evidence="8 9">
        <text>L-histidinol phosphate + 2-oxoglutarate = 3-(imidazol-4-yl)-2-oxopropyl phosphate + L-glutamate</text>
        <dbReference type="Rhea" id="RHEA:23744"/>
        <dbReference type="ChEBI" id="CHEBI:16810"/>
        <dbReference type="ChEBI" id="CHEBI:29985"/>
        <dbReference type="ChEBI" id="CHEBI:57766"/>
        <dbReference type="ChEBI" id="CHEBI:57980"/>
        <dbReference type="EC" id="2.6.1.9"/>
    </reaction>
</comment>
<keyword evidence="7 9" id="KW-0663">Pyridoxal phosphate</keyword>